<proteinExistence type="predicted"/>
<evidence type="ECO:0000313" key="2">
    <source>
        <dbReference type="EMBL" id="PVD27360.1"/>
    </source>
</evidence>
<protein>
    <recommendedName>
        <fullName evidence="1">Immunoglobulin-like beta-sandwich domain-containing protein</fullName>
    </recommendedName>
</protein>
<dbReference type="AlphaFoldDB" id="A0A2T7P1T3"/>
<comment type="caution">
    <text evidence="2">The sequence shown here is derived from an EMBL/GenBank/DDBJ whole genome shotgun (WGS) entry which is preliminary data.</text>
</comment>
<name>A0A2T7P1T3_POMCA</name>
<reference evidence="2 3" key="1">
    <citation type="submission" date="2018-04" db="EMBL/GenBank/DDBJ databases">
        <title>The genome of golden apple snail Pomacea canaliculata provides insight into stress tolerance and invasive adaptation.</title>
        <authorList>
            <person name="Liu C."/>
            <person name="Liu B."/>
            <person name="Ren Y."/>
            <person name="Zhang Y."/>
            <person name="Wang H."/>
            <person name="Li S."/>
            <person name="Jiang F."/>
            <person name="Yin L."/>
            <person name="Zhang G."/>
            <person name="Qian W."/>
            <person name="Fan W."/>
        </authorList>
    </citation>
    <scope>NUCLEOTIDE SEQUENCE [LARGE SCALE GENOMIC DNA]</scope>
    <source>
        <strain evidence="2">SZHN2017</strain>
        <tissue evidence="2">Muscle</tissue>
    </source>
</reference>
<dbReference type="Proteomes" id="UP000245119">
    <property type="component" value="Linkage Group LG7"/>
</dbReference>
<dbReference type="Pfam" id="PF00047">
    <property type="entry name" value="ig"/>
    <property type="match status" value="1"/>
</dbReference>
<dbReference type="InterPro" id="IPR036179">
    <property type="entry name" value="Ig-like_dom_sf"/>
</dbReference>
<evidence type="ECO:0000313" key="3">
    <source>
        <dbReference type="Proteomes" id="UP000245119"/>
    </source>
</evidence>
<dbReference type="SUPFAM" id="SSF48726">
    <property type="entry name" value="Immunoglobulin"/>
    <property type="match status" value="1"/>
</dbReference>
<accession>A0A2T7P1T3</accession>
<evidence type="ECO:0000259" key="1">
    <source>
        <dbReference type="Pfam" id="PF00047"/>
    </source>
</evidence>
<keyword evidence="3" id="KW-1185">Reference proteome</keyword>
<sequence>MPNFRIVCRGLNGHNVACFQDGFNSFKLNLSVRRQYTDIVWEKFVQNTASVVLKHTKMQVLYAPGIESLQVDTKNVTEKDHLVDKGQKVTITCSFDPGNPPDIFHLLRNGDQILSSSQTGQRRLDYSLVVDDCSEVWPMIRCQAEGSNLSRSVAILVRCSPRFLEAPDYANILDPQVTFSLRSHTTNISNCRVAKFTPRAGREKRVNCSISGSPPELLLTLPLHNQPWVEEGKWKLVIENELGTSETIITLSSSE</sequence>
<organism evidence="2 3">
    <name type="scientific">Pomacea canaliculata</name>
    <name type="common">Golden apple snail</name>
    <dbReference type="NCBI Taxonomy" id="400727"/>
    <lineage>
        <taxon>Eukaryota</taxon>
        <taxon>Metazoa</taxon>
        <taxon>Spiralia</taxon>
        <taxon>Lophotrochozoa</taxon>
        <taxon>Mollusca</taxon>
        <taxon>Gastropoda</taxon>
        <taxon>Caenogastropoda</taxon>
        <taxon>Architaenioglossa</taxon>
        <taxon>Ampullarioidea</taxon>
        <taxon>Ampullariidae</taxon>
        <taxon>Pomacea</taxon>
    </lineage>
</organism>
<gene>
    <name evidence="2" type="ORF">C0Q70_12516</name>
</gene>
<dbReference type="EMBL" id="PZQS01000007">
    <property type="protein sequence ID" value="PVD27360.1"/>
    <property type="molecule type" value="Genomic_DNA"/>
</dbReference>
<feature type="domain" description="Immunoglobulin-like beta-sandwich" evidence="1">
    <location>
        <begin position="80"/>
        <end position="120"/>
    </location>
</feature>
<dbReference type="InterPro" id="IPR013151">
    <property type="entry name" value="Immunoglobulin_dom"/>
</dbReference>